<dbReference type="Pfam" id="PF13711">
    <property type="entry name" value="DUF4160"/>
    <property type="match status" value="1"/>
</dbReference>
<reference evidence="1" key="1">
    <citation type="submission" date="2021-04" db="EMBL/GenBank/DDBJ databases">
        <title>Genome sequence of Woronichinia naegeliana from Washington state freshwater lake bloom.</title>
        <authorList>
            <person name="Dreher T.W."/>
        </authorList>
    </citation>
    <scope>NUCLEOTIDE SEQUENCE</scope>
    <source>
        <strain evidence="1">WA131</strain>
    </source>
</reference>
<sequence>MHVHVRRGGGYAKFWIEPLELDYAKGLKTKEIVRAEILITENLETIRRKWNNVFST</sequence>
<name>A0A977PUZ7_9CYAN</name>
<gene>
    <name evidence="1" type="ORF">KA717_29750</name>
</gene>
<evidence type="ECO:0000313" key="1">
    <source>
        <dbReference type="EMBL" id="UXE59847.1"/>
    </source>
</evidence>
<accession>A0A977PUZ7</accession>
<dbReference type="AlphaFoldDB" id="A0A977PUZ7"/>
<dbReference type="KEGG" id="wna:KA717_29750"/>
<proteinExistence type="predicted"/>
<dbReference type="EMBL" id="CP073041">
    <property type="protein sequence ID" value="UXE59847.1"/>
    <property type="molecule type" value="Genomic_DNA"/>
</dbReference>
<protein>
    <submittedName>
        <fullName evidence="1">DUF4160 domain-containing protein</fullName>
    </submittedName>
</protein>
<dbReference type="Proteomes" id="UP001065613">
    <property type="component" value="Chromosome"/>
</dbReference>
<dbReference type="InterPro" id="IPR025427">
    <property type="entry name" value="DUF4160"/>
</dbReference>
<organism evidence="1">
    <name type="scientific">Woronichinia naegeliana WA131</name>
    <dbReference type="NCBI Taxonomy" id="2824559"/>
    <lineage>
        <taxon>Bacteria</taxon>
        <taxon>Bacillati</taxon>
        <taxon>Cyanobacteriota</taxon>
        <taxon>Cyanophyceae</taxon>
        <taxon>Synechococcales</taxon>
        <taxon>Coelosphaeriaceae</taxon>
        <taxon>Woronichinia</taxon>
    </lineage>
</organism>